<protein>
    <recommendedName>
        <fullName evidence="2">MATH domain-containing protein</fullName>
    </recommendedName>
</protein>
<name>A0AAV4TPK2_9ARAC</name>
<evidence type="ECO:0000313" key="4">
    <source>
        <dbReference type="Proteomes" id="UP001054837"/>
    </source>
</evidence>
<gene>
    <name evidence="3" type="primary">AVEN_208905_1</name>
    <name evidence="3" type="ORF">CDAR_20971</name>
</gene>
<comment type="caution">
    <text evidence="3">The sequence shown here is derived from an EMBL/GenBank/DDBJ whole genome shotgun (WGS) entry which is preliminary data.</text>
</comment>
<feature type="signal peptide" evidence="1">
    <location>
        <begin position="1"/>
        <end position="21"/>
    </location>
</feature>
<evidence type="ECO:0000259" key="2">
    <source>
        <dbReference type="PROSITE" id="PS50144"/>
    </source>
</evidence>
<dbReference type="InterPro" id="IPR002083">
    <property type="entry name" value="MATH/TRAF_dom"/>
</dbReference>
<dbReference type="SUPFAM" id="SSF49599">
    <property type="entry name" value="TRAF domain-like"/>
    <property type="match status" value="5"/>
</dbReference>
<dbReference type="PROSITE" id="PS50144">
    <property type="entry name" value="MATH"/>
    <property type="match status" value="1"/>
</dbReference>
<dbReference type="EMBL" id="BPLQ01010102">
    <property type="protein sequence ID" value="GIY48405.1"/>
    <property type="molecule type" value="Genomic_DNA"/>
</dbReference>
<keyword evidence="1" id="KW-0732">Signal</keyword>
<dbReference type="Pfam" id="PF21355">
    <property type="entry name" value="TRAF-mep_MATH"/>
    <property type="match status" value="4"/>
</dbReference>
<dbReference type="PANTHER" id="PTHR10131">
    <property type="entry name" value="TNF RECEPTOR ASSOCIATED FACTOR"/>
    <property type="match status" value="1"/>
</dbReference>
<organism evidence="3 4">
    <name type="scientific">Caerostris darwini</name>
    <dbReference type="NCBI Taxonomy" id="1538125"/>
    <lineage>
        <taxon>Eukaryota</taxon>
        <taxon>Metazoa</taxon>
        <taxon>Ecdysozoa</taxon>
        <taxon>Arthropoda</taxon>
        <taxon>Chelicerata</taxon>
        <taxon>Arachnida</taxon>
        <taxon>Araneae</taxon>
        <taxon>Araneomorphae</taxon>
        <taxon>Entelegynae</taxon>
        <taxon>Araneoidea</taxon>
        <taxon>Araneidae</taxon>
        <taxon>Caerostris</taxon>
    </lineage>
</organism>
<dbReference type="InterPro" id="IPR008974">
    <property type="entry name" value="TRAF-like"/>
</dbReference>
<evidence type="ECO:0000256" key="1">
    <source>
        <dbReference type="SAM" id="SignalP"/>
    </source>
</evidence>
<feature type="domain" description="MATH" evidence="2">
    <location>
        <begin position="348"/>
        <end position="493"/>
    </location>
</feature>
<dbReference type="Gene3D" id="2.60.210.10">
    <property type="entry name" value="Apoptosis, Tumor Necrosis Factor Receptor Associated Protein 2, Chain A"/>
    <property type="match status" value="5"/>
</dbReference>
<keyword evidence="4" id="KW-1185">Reference proteome</keyword>
<dbReference type="PANTHER" id="PTHR10131:SF157">
    <property type="entry name" value="RECEPTOR-ASSOCIATED FACTOR, PUTATIVE-RELATED"/>
    <property type="match status" value="1"/>
</dbReference>
<proteinExistence type="predicted"/>
<dbReference type="Pfam" id="PF22486">
    <property type="entry name" value="MATH_2"/>
    <property type="match status" value="1"/>
</dbReference>
<evidence type="ECO:0000313" key="3">
    <source>
        <dbReference type="EMBL" id="GIY48405.1"/>
    </source>
</evidence>
<accession>A0AAV4TPK2</accession>
<dbReference type="AlphaFoldDB" id="A0AAV4TPK2"/>
<dbReference type="InterPro" id="IPR049342">
    <property type="entry name" value="TRAF1-6_MATH_dom"/>
</dbReference>
<reference evidence="3 4" key="1">
    <citation type="submission" date="2021-06" db="EMBL/GenBank/DDBJ databases">
        <title>Caerostris darwini draft genome.</title>
        <authorList>
            <person name="Kono N."/>
            <person name="Arakawa K."/>
        </authorList>
    </citation>
    <scope>NUCLEOTIDE SEQUENCE [LARGE SCALE GENOMIC DNA]</scope>
</reference>
<dbReference type="GO" id="GO:0043122">
    <property type="term" value="P:regulation of canonical NF-kappaB signal transduction"/>
    <property type="evidence" value="ECO:0007669"/>
    <property type="project" value="TreeGrafter"/>
</dbReference>
<feature type="chain" id="PRO_5043966233" description="MATH domain-containing protein" evidence="1">
    <location>
        <begin position="22"/>
        <end position="811"/>
    </location>
</feature>
<dbReference type="Proteomes" id="UP001054837">
    <property type="component" value="Unassembled WGS sequence"/>
</dbReference>
<sequence length="811" mass="91023">MDWHLWLLLKIFLLTFLLVDSKQEADLAQIKELPSGALLAEYDWHIPNAALLFQTSRSPLGHAIEGPNFLTSRPGYELHLRITTGRTNPIDGLNYFGLWFSVIPGPYDKDLQWPFPYPVNLTLVTRNGALPSVSAVLGRCRPTTRDKQGCGRAFLVPHEHVLEGSYFMGGSLLIRASVLLDNKDLVPKKAKVFMRNQQLVSEFLWQVDALPSHESPVSSPPFQLDNDGYLLQLQLTLSAAEGVGLFAVLLHSDHDASLAWPFSIPFELALLDRKGSVDPEVGATCPKAAFNRPHPNRPNPPCGFRRMGPLGLLEARTLNGSGAVARFTAVLDQMPQVAGPAIRDQQLVAEFIWRVPHIERKLQLAQAGRLSHLLSERFYSSAQGYLLQMQVKFQNTSLGLYLRLLEGRNDASLKWPFDRRFHLLILDPREGVGHGAVSVDPMDPRVGQEACSASFWRPLAQNDACGSANALSYDQLYEKKLIRYGAILLKAIIYLEEVLPPRFATLTFQENYMSARFEWLVPDLPSKISQFREGQLAFLDSDKFYLSNNGYRMMLRLYPEKARGFVGLYAVLTRGAYDAELRWPFPHAYSLEASVEGRPPLRRTTRPGHGCPNVAFQRPDRELSEWSCGEGHMVAHETLLGPERQDGPLPLGVRFAITVFLQELLSPVASLRLEGSVLVAKYSWILKDATANLGLLKSREKDQIESPVFYTENQGYAMRLALSLSREQLIGLHWSLQVGPYDDALQWPFISSISLSLETGTTSLVRLIDRHQCPIGTFDRPTGPGQYCGFPYINHFDDVVFRVYSEGHGAY</sequence>